<evidence type="ECO:0000256" key="1">
    <source>
        <dbReference type="SAM" id="Coils"/>
    </source>
</evidence>
<keyword evidence="1" id="KW-0175">Coiled coil</keyword>
<protein>
    <submittedName>
        <fullName evidence="3">Uncharacterized protein</fullName>
    </submittedName>
</protein>
<feature type="compositionally biased region" description="Polar residues" evidence="2">
    <location>
        <begin position="43"/>
        <end position="54"/>
    </location>
</feature>
<dbReference type="Proteomes" id="UP000051220">
    <property type="component" value="Unassembled WGS sequence"/>
</dbReference>
<sequence>MKRVASSAVKLMPQAKKRALARPAQKPVPALPPEVLEQAAQGWLQSHGISSTPTTPKPNEPSFTQLSESLEKVLHQLRAELNDLRTRISRLESKKS</sequence>
<evidence type="ECO:0000256" key="2">
    <source>
        <dbReference type="SAM" id="MobiDB-lite"/>
    </source>
</evidence>
<accession>A0A0R2XE47</accession>
<name>A0A0R2XE47_9BACT</name>
<gene>
    <name evidence="3" type="ORF">ABS33_00985</name>
</gene>
<dbReference type="AlphaFoldDB" id="A0A0R2XE47"/>
<feature type="region of interest" description="Disordered" evidence="2">
    <location>
        <begin position="43"/>
        <end position="65"/>
    </location>
</feature>
<comment type="caution">
    <text evidence="3">The sequence shown here is derived from an EMBL/GenBank/DDBJ whole genome shotgun (WGS) entry which is preliminary data.</text>
</comment>
<reference evidence="3 4" key="1">
    <citation type="submission" date="2015-10" db="EMBL/GenBank/DDBJ databases">
        <title>Metagenome-Assembled Genomes uncover a global brackish microbiome.</title>
        <authorList>
            <person name="Hugerth L.W."/>
            <person name="Larsson J."/>
            <person name="Alneberg J."/>
            <person name="Lindh M.V."/>
            <person name="Legrand C."/>
            <person name="Pinhassi J."/>
            <person name="Andersson A.F."/>
        </authorList>
    </citation>
    <scope>NUCLEOTIDE SEQUENCE [LARGE SCALE GENOMIC DNA]</scope>
    <source>
        <strain evidence="3">BACL9 MAG-120924-bin69</strain>
    </source>
</reference>
<evidence type="ECO:0000313" key="4">
    <source>
        <dbReference type="Proteomes" id="UP000051220"/>
    </source>
</evidence>
<evidence type="ECO:0000313" key="3">
    <source>
        <dbReference type="EMBL" id="KRP34351.1"/>
    </source>
</evidence>
<feature type="region of interest" description="Disordered" evidence="2">
    <location>
        <begin position="1"/>
        <end position="29"/>
    </location>
</feature>
<feature type="coiled-coil region" evidence="1">
    <location>
        <begin position="67"/>
        <end position="94"/>
    </location>
</feature>
<organism evidence="3 4">
    <name type="scientific">Verrucomicrobia subdivision 6 bacterium BACL9 MAG-120924-bin69</name>
    <dbReference type="NCBI Taxonomy" id="1655635"/>
    <lineage>
        <taxon>Bacteria</taxon>
        <taxon>Pseudomonadati</taxon>
        <taxon>Verrucomicrobiota</taxon>
        <taxon>Verrucomicrobiia</taxon>
        <taxon>Verrucomicrobiales</taxon>
        <taxon>Verrucomicrobia subdivision 6</taxon>
    </lineage>
</organism>
<dbReference type="EMBL" id="LIDN01000017">
    <property type="protein sequence ID" value="KRP34351.1"/>
    <property type="molecule type" value="Genomic_DNA"/>
</dbReference>
<proteinExistence type="predicted"/>